<keyword evidence="2" id="KW-1185">Reference proteome</keyword>
<evidence type="ECO:0000313" key="1">
    <source>
        <dbReference type="EMBL" id="KAJ3019358.1"/>
    </source>
</evidence>
<evidence type="ECO:0000313" key="2">
    <source>
        <dbReference type="Proteomes" id="UP001144978"/>
    </source>
</evidence>
<dbReference type="Proteomes" id="UP001144978">
    <property type="component" value="Unassembled WGS sequence"/>
</dbReference>
<sequence length="121" mass="12996">MTRVPYAAAASCLATDVHSLLLQRLPARSFSIILPSRAHLLIHLLLRLSYARSRLQRQLHHADFALRTHGVSARDSKLCRHDLAPGCNANFAPPGISLSLALTQAFKLAVGLLGLAGVQAG</sequence>
<proteinExistence type="predicted"/>
<gene>
    <name evidence="1" type="ORF">NUW54_g102</name>
</gene>
<protein>
    <submittedName>
        <fullName evidence="1">Uncharacterized protein</fullName>
    </submittedName>
</protein>
<organism evidence="1 2">
    <name type="scientific">Trametes sanguinea</name>
    <dbReference type="NCBI Taxonomy" id="158606"/>
    <lineage>
        <taxon>Eukaryota</taxon>
        <taxon>Fungi</taxon>
        <taxon>Dikarya</taxon>
        <taxon>Basidiomycota</taxon>
        <taxon>Agaricomycotina</taxon>
        <taxon>Agaricomycetes</taxon>
        <taxon>Polyporales</taxon>
        <taxon>Polyporaceae</taxon>
        <taxon>Trametes</taxon>
    </lineage>
</organism>
<name>A0ACC1QBY5_9APHY</name>
<dbReference type="EMBL" id="JANSHE010000012">
    <property type="protein sequence ID" value="KAJ3019358.1"/>
    <property type="molecule type" value="Genomic_DNA"/>
</dbReference>
<comment type="caution">
    <text evidence="1">The sequence shown here is derived from an EMBL/GenBank/DDBJ whole genome shotgun (WGS) entry which is preliminary data.</text>
</comment>
<accession>A0ACC1QBY5</accession>
<reference evidence="1" key="1">
    <citation type="submission" date="2022-08" db="EMBL/GenBank/DDBJ databases">
        <title>Genome Sequence of Pycnoporus sanguineus.</title>
        <authorList>
            <person name="Buettner E."/>
        </authorList>
    </citation>
    <scope>NUCLEOTIDE SEQUENCE</scope>
    <source>
        <strain evidence="1">CG-C14</strain>
    </source>
</reference>